<reference evidence="3" key="1">
    <citation type="submission" date="2024-10" db="EMBL/GenBank/DDBJ databases">
        <authorList>
            <person name="Ryan C."/>
        </authorList>
    </citation>
    <scope>NUCLEOTIDE SEQUENCE [LARGE SCALE GENOMIC DNA]</scope>
</reference>
<comment type="similarity">
    <text evidence="1">Belongs to the UDP-glycosyltransferase family.</text>
</comment>
<dbReference type="PANTHER" id="PTHR48047">
    <property type="entry name" value="GLYCOSYLTRANSFERASE"/>
    <property type="match status" value="1"/>
</dbReference>
<evidence type="ECO:0000313" key="3">
    <source>
        <dbReference type="EMBL" id="CAL5035288.1"/>
    </source>
</evidence>
<dbReference type="Gene3D" id="3.40.50.2000">
    <property type="entry name" value="Glycogen Phosphorylase B"/>
    <property type="match status" value="3"/>
</dbReference>
<dbReference type="FunFam" id="3.40.50.2000:FF:000064">
    <property type="entry name" value="Glycosyltransferase"/>
    <property type="match status" value="1"/>
</dbReference>
<organism evidence="3 4">
    <name type="scientific">Urochloa decumbens</name>
    <dbReference type="NCBI Taxonomy" id="240449"/>
    <lineage>
        <taxon>Eukaryota</taxon>
        <taxon>Viridiplantae</taxon>
        <taxon>Streptophyta</taxon>
        <taxon>Embryophyta</taxon>
        <taxon>Tracheophyta</taxon>
        <taxon>Spermatophyta</taxon>
        <taxon>Magnoliopsida</taxon>
        <taxon>Liliopsida</taxon>
        <taxon>Poales</taxon>
        <taxon>Poaceae</taxon>
        <taxon>PACMAD clade</taxon>
        <taxon>Panicoideae</taxon>
        <taxon>Panicodae</taxon>
        <taxon>Paniceae</taxon>
        <taxon>Melinidinae</taxon>
        <taxon>Urochloa</taxon>
    </lineage>
</organism>
<name>A0ABC9DBQ6_9POAL</name>
<sequence length="403" mass="44137">MAVTEHRTQVVLFPFMAQGHIPPFRCLVELVRHARTDASITTVAATPSLAKSLRVSLAAEDDVNVARRGFSFHALPFNPAEHGLPAGADTSAKIGSHQLTALFNASESLCPVFCRFVAGLRAVAGPGADIHIMADMFLGWTVDVARDAGVFHSIVAGEMLRRWFNNVPIYPVGLLLRILAAPSPEARDRSSTILAWLHKQRPGSVLYVLFGSQCTINASQMMELAVGLEQSAHKFVWVIRPPSGFDVNDEFRPEWLPKGFMEKVEESGQGLVVRWWAPQVEILAHTVTGAFLTHCKWNSVQGSLAHGVPMIGWPLSAEQFYNAKMLVEEMGVCVEVARGGDTVVKEKVAEVVDTVLGQTSVRATMRWKAVELKKVIRAAWEADGDGSSVRVMERFFAAVSRVA</sequence>
<dbReference type="InterPro" id="IPR002213">
    <property type="entry name" value="UDP_glucos_trans"/>
</dbReference>
<evidence type="ECO:0008006" key="5">
    <source>
        <dbReference type="Google" id="ProtNLM"/>
    </source>
</evidence>
<dbReference type="SUPFAM" id="SSF53756">
    <property type="entry name" value="UDP-Glycosyltransferase/glycogen phosphorylase"/>
    <property type="match status" value="1"/>
</dbReference>
<dbReference type="EMBL" id="OZ075142">
    <property type="protein sequence ID" value="CAL5035288.1"/>
    <property type="molecule type" value="Genomic_DNA"/>
</dbReference>
<keyword evidence="4" id="KW-1185">Reference proteome</keyword>
<accession>A0ABC9DBQ6</accession>
<dbReference type="AlphaFoldDB" id="A0ABC9DBQ6"/>
<evidence type="ECO:0000256" key="2">
    <source>
        <dbReference type="ARBA" id="ARBA00022679"/>
    </source>
</evidence>
<proteinExistence type="inferred from homology"/>
<gene>
    <name evidence="3" type="ORF">URODEC1_LOCUS83447</name>
</gene>
<dbReference type="Pfam" id="PF00201">
    <property type="entry name" value="UDPGT"/>
    <property type="match status" value="1"/>
</dbReference>
<protein>
    <recommendedName>
        <fullName evidence="5">Glycosyltransferase</fullName>
    </recommendedName>
</protein>
<evidence type="ECO:0000313" key="4">
    <source>
        <dbReference type="Proteomes" id="UP001497457"/>
    </source>
</evidence>
<dbReference type="Proteomes" id="UP001497457">
    <property type="component" value="Chromosome 32b"/>
</dbReference>
<dbReference type="GO" id="GO:0016740">
    <property type="term" value="F:transferase activity"/>
    <property type="evidence" value="ECO:0007669"/>
    <property type="project" value="UniProtKB-KW"/>
</dbReference>
<dbReference type="PANTHER" id="PTHR48047:SF49">
    <property type="entry name" value="GLYCOSYLTRANSFERASE"/>
    <property type="match status" value="1"/>
</dbReference>
<keyword evidence="2" id="KW-0808">Transferase</keyword>
<dbReference type="CDD" id="cd03784">
    <property type="entry name" value="GT1_Gtf-like"/>
    <property type="match status" value="1"/>
</dbReference>
<evidence type="ECO:0000256" key="1">
    <source>
        <dbReference type="ARBA" id="ARBA00009995"/>
    </source>
</evidence>